<evidence type="ECO:0000313" key="8">
    <source>
        <dbReference type="Proteomes" id="UP001208935"/>
    </source>
</evidence>
<accession>A0ABT3KWG9</accession>
<keyword evidence="3" id="KW-1133">Transmembrane helix</keyword>
<proteinExistence type="predicted"/>
<dbReference type="PANTHER" id="PTHR36985">
    <property type="entry name" value="TRANSLOCATION AND ASSEMBLY MODULE SUBUNIT TAMB"/>
    <property type="match status" value="1"/>
</dbReference>
<evidence type="ECO:0000256" key="3">
    <source>
        <dbReference type="ARBA" id="ARBA00022989"/>
    </source>
</evidence>
<feature type="domain" description="Translocation and assembly module TamB C-terminal" evidence="6">
    <location>
        <begin position="1034"/>
        <end position="1384"/>
    </location>
</feature>
<feature type="region of interest" description="Disordered" evidence="5">
    <location>
        <begin position="1"/>
        <end position="25"/>
    </location>
</feature>
<dbReference type="EMBL" id="QZCW01000003">
    <property type="protein sequence ID" value="MCW5322689.1"/>
    <property type="molecule type" value="Genomic_DNA"/>
</dbReference>
<dbReference type="Proteomes" id="UP001208935">
    <property type="component" value="Unassembled WGS sequence"/>
</dbReference>
<keyword evidence="8" id="KW-1185">Reference proteome</keyword>
<evidence type="ECO:0000256" key="1">
    <source>
        <dbReference type="ARBA" id="ARBA00004167"/>
    </source>
</evidence>
<evidence type="ECO:0000256" key="4">
    <source>
        <dbReference type="ARBA" id="ARBA00023136"/>
    </source>
</evidence>
<keyword evidence="2" id="KW-0812">Transmembrane</keyword>
<organism evidence="7 8">
    <name type="scientific">Verminephrobacter aporrectodeae subsp. tuberculatae</name>
    <dbReference type="NCBI Taxonomy" id="1110392"/>
    <lineage>
        <taxon>Bacteria</taxon>
        <taxon>Pseudomonadati</taxon>
        <taxon>Pseudomonadota</taxon>
        <taxon>Betaproteobacteria</taxon>
        <taxon>Burkholderiales</taxon>
        <taxon>Comamonadaceae</taxon>
        <taxon>Verminephrobacter</taxon>
    </lineage>
</organism>
<keyword evidence="4" id="KW-0472">Membrane</keyword>
<evidence type="ECO:0000256" key="5">
    <source>
        <dbReference type="SAM" id="MobiDB-lite"/>
    </source>
</evidence>
<dbReference type="RefSeq" id="WP_265282856.1">
    <property type="nucleotide sequence ID" value="NZ_QZCW01000003.1"/>
</dbReference>
<dbReference type="InterPro" id="IPR007452">
    <property type="entry name" value="TamB_C"/>
</dbReference>
<dbReference type="Pfam" id="PF04357">
    <property type="entry name" value="TamB"/>
    <property type="match status" value="1"/>
</dbReference>
<comment type="subcellular location">
    <subcellularLocation>
        <location evidence="1">Membrane</location>
        <topology evidence="1">Single-pass membrane protein</topology>
    </subcellularLocation>
</comment>
<protein>
    <submittedName>
        <fullName evidence="7">DUF490 domain-containing protein</fullName>
    </submittedName>
</protein>
<name>A0ABT3KWG9_9BURK</name>
<dbReference type="PANTHER" id="PTHR36985:SF1">
    <property type="entry name" value="TRANSLOCATION AND ASSEMBLY MODULE SUBUNIT TAMB"/>
    <property type="match status" value="1"/>
</dbReference>
<sequence>MRARQHTPRASDFSAGASSPPPAPRRRRRALRALGWLLLALAALLLAAAALLWWWAGSASSLASTLARAAHYLPAGQTLESRAVSGSLRSGGRIGWLRWSSPGLSVEVHELRLGWQLAPLLHRRLELGEVQAARVQITPGDVADTEPVQAPTQLLLPLRIGASFRVQQLQWAAAPAVQATGLVGDYRFDGHEHRLRIGGVELAQGRYSASATLQALAPMAIEATLDGSLHTALPGGATMPVSAQARLRGTLATPAAQLQLQTQLRPTAPGTAPTAESMQADLQATLAPWAPQPLESASATLRAVNLAALWPSAPATQLHGTLQAGPTPGQAAGWSMQAQLRNGLAGPWDRNRLPISALQASATYDGRSWSVPDASVQAGAGRATARGRYTPDTGALEGRAELRALRPNALHSALAAVPLSGQVSAQTQGKTVRFDVNIRAPAAPAAPTHDPAPLRIDSLTARGTWQAPAAARTGGSVQLDHLLLDALQARVEATGVQLALGAQSAQGQLALTVPGASAHARARVAPRDGSGELLLEWSDIGRTQRWLRSLPFLGADLQHALQGVGAQGPARLSTRWNGGWQTLVQQLQATSAGAARPTDQERFDLQATLSTAQLDLTLPSAAGADAARQALQLRAVQAELSGNLGQASLALSAELRSPAPRAVQAALQARISGGLVAAGQWRAQINHLRLQAQPGPPAAGQNSPPPGPPWALQLVEPLRISVHGAAPQAGASAHSAPPPAFRLETSAGQARLTGPLPGTVALRWQPLRWSGGAGAPPQLQTQGTLQGLPMAWVDALDTLGPGTPPAGSPAQPLLARMGLASDIVLDGQWNVERRAGLRASASLRRTSGDLRILTVDAVEKATAGAKGSAAGVRQAEIGVEADGGALQAHLLWASERAGNIDARVSTRITLAGDGAVGASTWAADAPLAGHLRAQLPDMGLWSALAPPGWRVRGTFDADASLSGTRKAPRWSGTLGADDLAVRSLIDGVDLQGGSLRATLRGKQLDITELHLQGGRGSNARIAGFSGNRTPAPQDGGTLSGSGRITWDEAADGLSGITMSLQAEARALQVLVRADRQVSVSGHLQAQLEQGQIRLRGALGIDRATIILPDESTPHLGSDVIVRSAAREREERIQTQAREQLAAQAETAKPPDIVITLDLGNDFALQGHGITTRLTGTLEIRSSADAGAPPRVTGEVRTEEGRYRAWGQVLDVETGLIRFNGPHDNPSLDILALRPNISVRAGVQVTGTAQAPHVTLYSEPEMPDAEKLSWVVLGRSTSAGGAEAALLQQAALALLGRKGGSTAGVANRLGLDEIGFRGPAAGEDAGAAALTFGKRLSKNLYVSYERSLSGTLGTLYIFYDLSRRLTLRGQTGEKSALDIIYAVKYD</sequence>
<evidence type="ECO:0000256" key="2">
    <source>
        <dbReference type="ARBA" id="ARBA00022692"/>
    </source>
</evidence>
<evidence type="ECO:0000259" key="6">
    <source>
        <dbReference type="Pfam" id="PF04357"/>
    </source>
</evidence>
<gene>
    <name evidence="7" type="ORF">D5039_16510</name>
</gene>
<evidence type="ECO:0000313" key="7">
    <source>
        <dbReference type="EMBL" id="MCW5322689.1"/>
    </source>
</evidence>
<feature type="region of interest" description="Disordered" evidence="5">
    <location>
        <begin position="1023"/>
        <end position="1042"/>
    </location>
</feature>
<comment type="caution">
    <text evidence="7">The sequence shown here is derived from an EMBL/GenBank/DDBJ whole genome shotgun (WGS) entry which is preliminary data.</text>
</comment>
<reference evidence="8" key="1">
    <citation type="submission" date="2023-07" db="EMBL/GenBank/DDBJ databases">
        <title>Verminephrobacter genomes.</title>
        <authorList>
            <person name="Lund M.B."/>
        </authorList>
    </citation>
    <scope>NUCLEOTIDE SEQUENCE [LARGE SCALE GENOMIC DNA]</scope>
    <source>
        <strain evidence="8">AtM5-05</strain>
    </source>
</reference>